<gene>
    <name evidence="1" type="ORF">TQ35_0000065</name>
</gene>
<dbReference type="EMBL" id="JZWS03000001">
    <property type="protein sequence ID" value="MEW9490608.1"/>
    <property type="molecule type" value="Genomic_DNA"/>
</dbReference>
<sequence length="378" mass="42518">MASRIGEEIEISPVELASRLARKSKINLASGSPDPRLIPLEEIRRAYDEVIEKYKSAAFSYPGAGGQEELVKEIEMYLSKLGLNKGEDEVVVTSGAQHAMELLGKYFLEGDVIAVENPTFIETFNSLKLRSSSVIPISLDEKGIVMEQLRQMLKLVKVKLLYVIPNCHNPAGVNMSDDRRREIAELAEQYDFYVIEDDPYRPIAGEVPPPIKGYDRYGRVIYVSSFSKILAPGLRIGFILAKKEIAEKVSLLEQLDFSTSTINQYVVAMLLKNQVVTSRMGLLAGHYKRKLELMSKVLREEGFHRFNKAECGFFQLIDLEKDSWKVFQEAVKMGLSFVPAKPFFLKGGETMARLSVSVASEEEIVEGVRLLRKAVDKV</sequence>
<keyword evidence="1" id="KW-0032">Aminotransferase</keyword>
<keyword evidence="1" id="KW-0808">Transferase</keyword>
<name>A0ACC6TLL3_9CREN</name>
<dbReference type="Proteomes" id="UP000053480">
    <property type="component" value="Unassembled WGS sequence"/>
</dbReference>
<reference evidence="1" key="1">
    <citation type="submission" date="2024-07" db="EMBL/GenBank/DDBJ databases">
        <title>Metagenome and Metagenome-Assembled Genomes of Archaea from a hot spring from the geothermal field of Los Azufres, Mexico.</title>
        <authorList>
            <person name="Marin-Paredes R."/>
            <person name="Martinez-Romero E."/>
            <person name="Servin-Garciduenas L.E."/>
        </authorList>
    </citation>
    <scope>NUCLEOTIDE SEQUENCE</scope>
    <source>
        <strain evidence="1">AZ1-454</strain>
    </source>
</reference>
<organism evidence="1 2">
    <name type="scientific">Candidatus Aramenus sulfurataquae</name>
    <dbReference type="NCBI Taxonomy" id="1326980"/>
    <lineage>
        <taxon>Archaea</taxon>
        <taxon>Thermoproteota</taxon>
        <taxon>Thermoprotei</taxon>
        <taxon>Sulfolobales</taxon>
        <taxon>Sulfolobaceae</taxon>
        <taxon>Candidatus Aramenus</taxon>
    </lineage>
</organism>
<protein>
    <submittedName>
        <fullName evidence="1">PLP-dependent aminotransferase family protein</fullName>
    </submittedName>
</protein>
<comment type="caution">
    <text evidence="1">The sequence shown here is derived from an EMBL/GenBank/DDBJ whole genome shotgun (WGS) entry which is preliminary data.</text>
</comment>
<accession>A0ACC6TLL3</accession>
<proteinExistence type="predicted"/>
<evidence type="ECO:0000313" key="1">
    <source>
        <dbReference type="EMBL" id="MEW9490608.1"/>
    </source>
</evidence>
<evidence type="ECO:0000313" key="2">
    <source>
        <dbReference type="Proteomes" id="UP000053480"/>
    </source>
</evidence>